<protein>
    <submittedName>
        <fullName evidence="2">Uncharacterized protein</fullName>
    </submittedName>
</protein>
<dbReference type="RefSeq" id="WP_109675616.1">
    <property type="nucleotide sequence ID" value="NZ_CP086615.1"/>
</dbReference>
<gene>
    <name evidence="2" type="ORF">DEM34_01720</name>
</gene>
<proteinExistence type="predicted"/>
<dbReference type="Proteomes" id="UP000245474">
    <property type="component" value="Unassembled WGS sequence"/>
</dbReference>
<keyword evidence="3" id="KW-1185">Reference proteome</keyword>
<sequence length="109" mass="11840">MQVLTRETVELARHIRRQLRQLGYEVPALSDPELVERLEALAADTRDTGLQQAAARLRALLDPSPSTADASVAGSAEEPPDSLPSVDAGAHPDAASRPRRYYRGVPIED</sequence>
<accession>A0A2U2N8G3</accession>
<dbReference type="AlphaFoldDB" id="A0A2U2N8G3"/>
<evidence type="ECO:0000256" key="1">
    <source>
        <dbReference type="SAM" id="MobiDB-lite"/>
    </source>
</evidence>
<evidence type="ECO:0000313" key="3">
    <source>
        <dbReference type="Proteomes" id="UP000245474"/>
    </source>
</evidence>
<evidence type="ECO:0000313" key="2">
    <source>
        <dbReference type="EMBL" id="PWG65485.1"/>
    </source>
</evidence>
<dbReference type="EMBL" id="QFFI01000002">
    <property type="protein sequence ID" value="PWG65485.1"/>
    <property type="molecule type" value="Genomic_DNA"/>
</dbReference>
<organism evidence="2 3">
    <name type="scientific">Sediminicurvatus halobius</name>
    <dbReference type="NCBI Taxonomy" id="2182432"/>
    <lineage>
        <taxon>Bacteria</taxon>
        <taxon>Pseudomonadati</taxon>
        <taxon>Pseudomonadota</taxon>
        <taxon>Gammaproteobacteria</taxon>
        <taxon>Chromatiales</taxon>
        <taxon>Ectothiorhodospiraceae</taxon>
        <taxon>Sediminicurvatus</taxon>
    </lineage>
</organism>
<comment type="caution">
    <text evidence="2">The sequence shown here is derived from an EMBL/GenBank/DDBJ whole genome shotgun (WGS) entry which is preliminary data.</text>
</comment>
<name>A0A2U2N8G3_9GAMM</name>
<feature type="region of interest" description="Disordered" evidence="1">
    <location>
        <begin position="61"/>
        <end position="109"/>
    </location>
</feature>
<reference evidence="2 3" key="1">
    <citation type="submission" date="2018-05" db="EMBL/GenBank/DDBJ databases">
        <title>Spiribacter halobius sp. nov., a moderately halophilic bacterium isolated from marine solar saltern.</title>
        <authorList>
            <person name="Zheng W.-S."/>
            <person name="Lu D.-C."/>
            <person name="Du Z.-J."/>
        </authorList>
    </citation>
    <scope>NUCLEOTIDE SEQUENCE [LARGE SCALE GENOMIC DNA]</scope>
    <source>
        <strain evidence="2 3">E85</strain>
    </source>
</reference>